<keyword evidence="2" id="KW-1185">Reference proteome</keyword>
<dbReference type="OrthoDB" id="19861at2759"/>
<sequence>MDCWKSGEIQALSSLLKLPQERMMQMFTKWGPDARLCIRATLFPTYETTLGNEASAVASQVVSNTTSLLSRLENPNTPVDSLFPLFCLRPSSADVQSTRSDGHLSIPTPHLASFVAHALLPLSREDQGEFFHQMFINPHMRSTAEWIFNAFMHTRFTSPLDDYKLVAYTFSIGFGGIPVHTVTNQLEGTLSALRAARIGDPPFYWRPAPSVNIPGIDAILWSGKSIHLVSSFPIIGKPQSMHLDEVIEPLLDLLHPSLYAEENSIWVIFTIPSSKTLERLCLSWPEVSPRWEEQVRVVFAPCWLPWSAGPDLDRYLLEAAPEFPSRIA</sequence>
<dbReference type="HOGENOM" id="CLU_847478_0_0_1"/>
<accession>A0A067PEU1</accession>
<dbReference type="Proteomes" id="UP000027265">
    <property type="component" value="Unassembled WGS sequence"/>
</dbReference>
<dbReference type="EMBL" id="KL197734">
    <property type="protein sequence ID" value="KDQ53314.1"/>
    <property type="molecule type" value="Genomic_DNA"/>
</dbReference>
<proteinExistence type="predicted"/>
<dbReference type="InParanoid" id="A0A067PEU1"/>
<organism evidence="1 2">
    <name type="scientific">Jaapia argillacea MUCL 33604</name>
    <dbReference type="NCBI Taxonomy" id="933084"/>
    <lineage>
        <taxon>Eukaryota</taxon>
        <taxon>Fungi</taxon>
        <taxon>Dikarya</taxon>
        <taxon>Basidiomycota</taxon>
        <taxon>Agaricomycotina</taxon>
        <taxon>Agaricomycetes</taxon>
        <taxon>Agaricomycetidae</taxon>
        <taxon>Jaapiales</taxon>
        <taxon>Jaapiaceae</taxon>
        <taxon>Jaapia</taxon>
    </lineage>
</organism>
<protein>
    <submittedName>
        <fullName evidence="1">Uncharacterized protein</fullName>
    </submittedName>
</protein>
<name>A0A067PEU1_9AGAM</name>
<dbReference type="AlphaFoldDB" id="A0A067PEU1"/>
<gene>
    <name evidence="1" type="ORF">JAAARDRAFT_210009</name>
</gene>
<reference evidence="2" key="1">
    <citation type="journal article" date="2014" name="Proc. Natl. Acad. Sci. U.S.A.">
        <title>Extensive sampling of basidiomycete genomes demonstrates inadequacy of the white-rot/brown-rot paradigm for wood decay fungi.</title>
        <authorList>
            <person name="Riley R."/>
            <person name="Salamov A.A."/>
            <person name="Brown D.W."/>
            <person name="Nagy L.G."/>
            <person name="Floudas D."/>
            <person name="Held B.W."/>
            <person name="Levasseur A."/>
            <person name="Lombard V."/>
            <person name="Morin E."/>
            <person name="Otillar R."/>
            <person name="Lindquist E.A."/>
            <person name="Sun H."/>
            <person name="LaButti K.M."/>
            <person name="Schmutz J."/>
            <person name="Jabbour D."/>
            <person name="Luo H."/>
            <person name="Baker S.E."/>
            <person name="Pisabarro A.G."/>
            <person name="Walton J.D."/>
            <person name="Blanchette R.A."/>
            <person name="Henrissat B."/>
            <person name="Martin F."/>
            <person name="Cullen D."/>
            <person name="Hibbett D.S."/>
            <person name="Grigoriev I.V."/>
        </authorList>
    </citation>
    <scope>NUCLEOTIDE SEQUENCE [LARGE SCALE GENOMIC DNA]</scope>
    <source>
        <strain evidence="2">MUCL 33604</strain>
    </source>
</reference>
<evidence type="ECO:0000313" key="1">
    <source>
        <dbReference type="EMBL" id="KDQ53314.1"/>
    </source>
</evidence>
<evidence type="ECO:0000313" key="2">
    <source>
        <dbReference type="Proteomes" id="UP000027265"/>
    </source>
</evidence>